<sequence length="416" mass="47842">MDRKIEKKKGLRPKHILWIAGGLAFAFLLYKVVLGSSGTVYRADRDKLTISTVEAGAFNDYITAIGQVEPITTIYLDVEEGGKVEEIFIEEGEMIKKGDVILRLKNNDLNTTIMNSESQLAYHANELRNTQINIDQQQIYNKRSKLEVDLKIKQAQRKYKQYEALYNEDLIAREEYLQAKEDYELSEQEKQLTYLKFEQDSVFRSNQKKNMDESLENMKQNLAMARLRLDNLNVKAPADGQLGLLNAKIGESISRGQRIGMVNILTDFKIKALLDEHYIDRVRRELTASFERNGTNYTLQVKKVYPEVREGQFEIDMVFTGEKPDNIRTGQTYHTKLELGQPEQAILVPKGSFFQSTGGQWVYVLNENETEAVKRSIRIGKQNPQYYEVLEGLEAGEKVITSSYDLFGDNDKIVFK</sequence>
<dbReference type="NCBIfam" id="TIGR01730">
    <property type="entry name" value="RND_mfp"/>
    <property type="match status" value="1"/>
</dbReference>
<evidence type="ECO:0000259" key="5">
    <source>
        <dbReference type="Pfam" id="PF25967"/>
    </source>
</evidence>
<dbReference type="PANTHER" id="PTHR32347">
    <property type="entry name" value="EFFLUX SYSTEM COMPONENT YKNX-RELATED"/>
    <property type="match status" value="1"/>
</dbReference>
<evidence type="ECO:0000256" key="1">
    <source>
        <dbReference type="ARBA" id="ARBA00004196"/>
    </source>
</evidence>
<dbReference type="RefSeq" id="WP_343331610.1">
    <property type="nucleotide sequence ID" value="NZ_JAPOHD010000005.1"/>
</dbReference>
<accession>A0A9X3F2G2</accession>
<name>A0A9X3F2G2_9BACT</name>
<evidence type="ECO:0000256" key="4">
    <source>
        <dbReference type="SAM" id="Coils"/>
    </source>
</evidence>
<dbReference type="InterPro" id="IPR050465">
    <property type="entry name" value="UPF0194_transport"/>
</dbReference>
<keyword evidence="3 4" id="KW-0175">Coiled coil</keyword>
<dbReference type="GO" id="GO:0030313">
    <property type="term" value="C:cell envelope"/>
    <property type="evidence" value="ECO:0007669"/>
    <property type="project" value="UniProtKB-SubCell"/>
</dbReference>
<organism evidence="6 7">
    <name type="scientific">Draconibacterium aestuarii</name>
    <dbReference type="NCBI Taxonomy" id="2998507"/>
    <lineage>
        <taxon>Bacteria</taxon>
        <taxon>Pseudomonadati</taxon>
        <taxon>Bacteroidota</taxon>
        <taxon>Bacteroidia</taxon>
        <taxon>Marinilabiliales</taxon>
        <taxon>Prolixibacteraceae</taxon>
        <taxon>Draconibacterium</taxon>
    </lineage>
</organism>
<feature type="coiled-coil region" evidence="4">
    <location>
        <begin position="208"/>
        <end position="235"/>
    </location>
</feature>
<dbReference type="Gene3D" id="2.40.420.20">
    <property type="match status" value="1"/>
</dbReference>
<gene>
    <name evidence="6" type="ORF">OU798_02925</name>
</gene>
<evidence type="ECO:0000256" key="2">
    <source>
        <dbReference type="ARBA" id="ARBA00009477"/>
    </source>
</evidence>
<evidence type="ECO:0000313" key="7">
    <source>
        <dbReference type="Proteomes" id="UP001145087"/>
    </source>
</evidence>
<dbReference type="PANTHER" id="PTHR32347:SF23">
    <property type="entry name" value="BLL5650 PROTEIN"/>
    <property type="match status" value="1"/>
</dbReference>
<evidence type="ECO:0000256" key="3">
    <source>
        <dbReference type="ARBA" id="ARBA00023054"/>
    </source>
</evidence>
<reference evidence="6" key="1">
    <citation type="submission" date="2022-11" db="EMBL/GenBank/DDBJ databases">
        <title>Marilongibacter aestuarii gen. nov., sp. nov., isolated from tidal flat sediment.</title>
        <authorList>
            <person name="Jiayan W."/>
        </authorList>
    </citation>
    <scope>NUCLEOTIDE SEQUENCE</scope>
    <source>
        <strain evidence="6">Z1-6</strain>
    </source>
</reference>
<keyword evidence="7" id="KW-1185">Reference proteome</keyword>
<dbReference type="EMBL" id="JAPOHD010000005">
    <property type="protein sequence ID" value="MCY1719275.1"/>
    <property type="molecule type" value="Genomic_DNA"/>
</dbReference>
<dbReference type="Gene3D" id="2.40.50.100">
    <property type="match status" value="1"/>
</dbReference>
<dbReference type="Proteomes" id="UP001145087">
    <property type="component" value="Unassembled WGS sequence"/>
</dbReference>
<dbReference type="Gene3D" id="1.10.287.470">
    <property type="entry name" value="Helix hairpin bin"/>
    <property type="match status" value="1"/>
</dbReference>
<dbReference type="GO" id="GO:0022857">
    <property type="term" value="F:transmembrane transporter activity"/>
    <property type="evidence" value="ECO:0007669"/>
    <property type="project" value="InterPro"/>
</dbReference>
<dbReference type="InterPro" id="IPR058627">
    <property type="entry name" value="MdtA-like_C"/>
</dbReference>
<dbReference type="Pfam" id="PF25967">
    <property type="entry name" value="RND-MFP_C"/>
    <property type="match status" value="1"/>
</dbReference>
<dbReference type="GO" id="GO:0016020">
    <property type="term" value="C:membrane"/>
    <property type="evidence" value="ECO:0007669"/>
    <property type="project" value="InterPro"/>
</dbReference>
<comment type="similarity">
    <text evidence="2">Belongs to the membrane fusion protein (MFP) (TC 8.A.1) family.</text>
</comment>
<evidence type="ECO:0000313" key="6">
    <source>
        <dbReference type="EMBL" id="MCY1719275.1"/>
    </source>
</evidence>
<comment type="caution">
    <text evidence="6">The sequence shown here is derived from an EMBL/GenBank/DDBJ whole genome shotgun (WGS) entry which is preliminary data.</text>
</comment>
<dbReference type="Gene3D" id="2.40.30.170">
    <property type="match status" value="1"/>
</dbReference>
<proteinExistence type="inferred from homology"/>
<dbReference type="AlphaFoldDB" id="A0A9X3F2G2"/>
<comment type="subcellular location">
    <subcellularLocation>
        <location evidence="1">Cell envelope</location>
    </subcellularLocation>
</comment>
<dbReference type="InterPro" id="IPR006143">
    <property type="entry name" value="RND_pump_MFP"/>
</dbReference>
<protein>
    <submittedName>
        <fullName evidence="6">Efflux RND transporter periplasmic adaptor subunit</fullName>
    </submittedName>
</protein>
<feature type="domain" description="Multidrug resistance protein MdtA-like C-terminal permuted SH3" evidence="5">
    <location>
        <begin position="344"/>
        <end position="404"/>
    </location>
</feature>
<dbReference type="SUPFAM" id="SSF111369">
    <property type="entry name" value="HlyD-like secretion proteins"/>
    <property type="match status" value="1"/>
</dbReference>